<evidence type="ECO:0000313" key="6">
    <source>
        <dbReference type="Proteomes" id="UP001589619"/>
    </source>
</evidence>
<gene>
    <name evidence="5" type="ORF">ACFFNY_06655</name>
</gene>
<dbReference type="Proteomes" id="UP001589619">
    <property type="component" value="Unassembled WGS sequence"/>
</dbReference>
<dbReference type="EMBL" id="JBHMAG010000005">
    <property type="protein sequence ID" value="MFB9751241.1"/>
    <property type="molecule type" value="Genomic_DNA"/>
</dbReference>
<evidence type="ECO:0000256" key="1">
    <source>
        <dbReference type="ARBA" id="ARBA00023015"/>
    </source>
</evidence>
<dbReference type="Gene3D" id="1.10.10.60">
    <property type="entry name" value="Homeodomain-like"/>
    <property type="match status" value="2"/>
</dbReference>
<evidence type="ECO:0000256" key="3">
    <source>
        <dbReference type="ARBA" id="ARBA00023163"/>
    </source>
</evidence>
<evidence type="ECO:0000259" key="4">
    <source>
        <dbReference type="PROSITE" id="PS01124"/>
    </source>
</evidence>
<accession>A0ABV5VSI5</accession>
<protein>
    <submittedName>
        <fullName evidence="5">Helix-turn-helix transcriptional regulator</fullName>
    </submittedName>
</protein>
<dbReference type="PROSITE" id="PS01124">
    <property type="entry name" value="HTH_ARAC_FAMILY_2"/>
    <property type="match status" value="1"/>
</dbReference>
<dbReference type="InterPro" id="IPR018060">
    <property type="entry name" value="HTH_AraC"/>
</dbReference>
<keyword evidence="6" id="KW-1185">Reference proteome</keyword>
<sequence length="277" mass="32615">MEHEYDYWNQFHPHVWLITQRGLPFWEEMNYEFGEQIKIHKLSFFYGGAGRVVYNDFETDLFPGMFVYSSPGNWVQFVSSKHDPLQFYSVMFNFALVKWEGWNIPSLHRDERELPLPTISNLKPKNLATTIVQQMHAYWSNKKVGYEWKVNLGFKNLIAELISKQIQAKGEDAALDIVNTVISYINEHYHETIDRSSLSEYVSLSHSHLSLLFKKYTGWSPVQYIIKIRMDKAKELLRDTRKSISTIACEVGYTDPFYFSRVFTKHTGLAPRDYRNA</sequence>
<dbReference type="PANTHER" id="PTHR43280:SF2">
    <property type="entry name" value="HTH-TYPE TRANSCRIPTIONAL REGULATOR EXSA"/>
    <property type="match status" value="1"/>
</dbReference>
<dbReference type="InterPro" id="IPR020449">
    <property type="entry name" value="Tscrpt_reg_AraC-type_HTH"/>
</dbReference>
<proteinExistence type="predicted"/>
<reference evidence="5 6" key="1">
    <citation type="submission" date="2024-09" db="EMBL/GenBank/DDBJ databases">
        <authorList>
            <person name="Sun Q."/>
            <person name="Mori K."/>
        </authorList>
    </citation>
    <scope>NUCLEOTIDE SEQUENCE [LARGE SCALE GENOMIC DNA]</scope>
    <source>
        <strain evidence="5 6">JCM 12520</strain>
    </source>
</reference>
<comment type="caution">
    <text evidence="5">The sequence shown here is derived from an EMBL/GenBank/DDBJ whole genome shotgun (WGS) entry which is preliminary data.</text>
</comment>
<feature type="domain" description="HTH araC/xylS-type" evidence="4">
    <location>
        <begin position="179"/>
        <end position="277"/>
    </location>
</feature>
<dbReference type="PANTHER" id="PTHR43280">
    <property type="entry name" value="ARAC-FAMILY TRANSCRIPTIONAL REGULATOR"/>
    <property type="match status" value="1"/>
</dbReference>
<dbReference type="Pfam" id="PF12833">
    <property type="entry name" value="HTH_18"/>
    <property type="match status" value="1"/>
</dbReference>
<dbReference type="PROSITE" id="PS00041">
    <property type="entry name" value="HTH_ARAC_FAMILY_1"/>
    <property type="match status" value="1"/>
</dbReference>
<dbReference type="RefSeq" id="WP_344917179.1">
    <property type="nucleotide sequence ID" value="NZ_BAAAYO010000021.1"/>
</dbReference>
<keyword evidence="1" id="KW-0805">Transcription regulation</keyword>
<dbReference type="SMART" id="SM00342">
    <property type="entry name" value="HTH_ARAC"/>
    <property type="match status" value="1"/>
</dbReference>
<dbReference type="PRINTS" id="PR00032">
    <property type="entry name" value="HTHARAC"/>
</dbReference>
<dbReference type="InterPro" id="IPR009057">
    <property type="entry name" value="Homeodomain-like_sf"/>
</dbReference>
<organism evidence="5 6">
    <name type="scientific">Paenibacillus hodogayensis</name>
    <dbReference type="NCBI Taxonomy" id="279208"/>
    <lineage>
        <taxon>Bacteria</taxon>
        <taxon>Bacillati</taxon>
        <taxon>Bacillota</taxon>
        <taxon>Bacilli</taxon>
        <taxon>Bacillales</taxon>
        <taxon>Paenibacillaceae</taxon>
        <taxon>Paenibacillus</taxon>
    </lineage>
</organism>
<dbReference type="InterPro" id="IPR037923">
    <property type="entry name" value="HTH-like"/>
</dbReference>
<name>A0ABV5VSI5_9BACL</name>
<keyword evidence="3" id="KW-0804">Transcription</keyword>
<dbReference type="SUPFAM" id="SSF51215">
    <property type="entry name" value="Regulatory protein AraC"/>
    <property type="match status" value="1"/>
</dbReference>
<keyword evidence="2" id="KW-0238">DNA-binding</keyword>
<dbReference type="SUPFAM" id="SSF46689">
    <property type="entry name" value="Homeodomain-like"/>
    <property type="match status" value="2"/>
</dbReference>
<evidence type="ECO:0000313" key="5">
    <source>
        <dbReference type="EMBL" id="MFB9751241.1"/>
    </source>
</evidence>
<evidence type="ECO:0000256" key="2">
    <source>
        <dbReference type="ARBA" id="ARBA00023125"/>
    </source>
</evidence>
<dbReference type="InterPro" id="IPR018062">
    <property type="entry name" value="HTH_AraC-typ_CS"/>
</dbReference>